<name>A0A451BG30_9GAMM</name>
<evidence type="ECO:0000313" key="3">
    <source>
        <dbReference type="EMBL" id="VFK77231.1"/>
    </source>
</evidence>
<dbReference type="EMBL" id="CAADGH010000112">
    <property type="protein sequence ID" value="VFK77231.1"/>
    <property type="molecule type" value="Genomic_DNA"/>
</dbReference>
<gene>
    <name evidence="1" type="ORF">BECKMB1821G_GA0114241_111011</name>
    <name evidence="3" type="ORF">BECKMB1821H_GA0114242_111211</name>
    <name evidence="2" type="ORF">BECKMB1821I_GA0114274_111011</name>
</gene>
<evidence type="ECO:0000313" key="1">
    <source>
        <dbReference type="EMBL" id="VFK32381.1"/>
    </source>
</evidence>
<reference evidence="3" key="1">
    <citation type="submission" date="2019-02" db="EMBL/GenBank/DDBJ databases">
        <authorList>
            <person name="Gruber-Vodicka R. H."/>
            <person name="Seah K. B. B."/>
        </authorList>
    </citation>
    <scope>NUCLEOTIDE SEQUENCE</scope>
    <source>
        <strain evidence="1">BECK_BZ197</strain>
        <strain evidence="3">BECK_BZ198</strain>
        <strain evidence="2">BECK_BZ199</strain>
    </source>
</reference>
<sequence length="85" mass="9152">MRLLIHEPGWWAKSSQNQRAARKRAGAGKGAGCGQLGGFKIEISRDRAPIPVSHDADPGESRSVTRLVAVFNPRKSPVCTHGSPH</sequence>
<dbReference type="EMBL" id="CAADFQ010000110">
    <property type="protein sequence ID" value="VFK35307.1"/>
    <property type="molecule type" value="Genomic_DNA"/>
</dbReference>
<protein>
    <submittedName>
        <fullName evidence="3">Uncharacterized protein</fullName>
    </submittedName>
</protein>
<dbReference type="AlphaFoldDB" id="A0A451BG30"/>
<proteinExistence type="predicted"/>
<accession>A0A451BG30</accession>
<evidence type="ECO:0000313" key="2">
    <source>
        <dbReference type="EMBL" id="VFK35307.1"/>
    </source>
</evidence>
<organism evidence="3">
    <name type="scientific">Candidatus Kentrum sp. MB</name>
    <dbReference type="NCBI Taxonomy" id="2138164"/>
    <lineage>
        <taxon>Bacteria</taxon>
        <taxon>Pseudomonadati</taxon>
        <taxon>Pseudomonadota</taxon>
        <taxon>Gammaproteobacteria</taxon>
        <taxon>Candidatus Kentrum</taxon>
    </lineage>
</organism>
<dbReference type="EMBL" id="CAADFO010000110">
    <property type="protein sequence ID" value="VFK32381.1"/>
    <property type="molecule type" value="Genomic_DNA"/>
</dbReference>